<dbReference type="OrthoDB" id="9130422at2"/>
<keyword evidence="2" id="KW-1185">Reference proteome</keyword>
<reference evidence="2" key="1">
    <citation type="submission" date="2016-10" db="EMBL/GenBank/DDBJ databases">
        <authorList>
            <person name="Varghese N."/>
            <person name="Submissions S."/>
        </authorList>
    </citation>
    <scope>NUCLEOTIDE SEQUENCE [LARGE SCALE GENOMIC DNA]</scope>
    <source>
        <strain evidence="2">CGMCC 1.6489</strain>
    </source>
</reference>
<sequence length="144" mass="16412">MDKRQRARVGLPVLLVLTGLLAVISVSPLADEADDAIQDVILTQIEAFANDDELAAWEQASEGIQRRFRSPETFLRMVRLVYPPVHRATAIRFRQRVPHDHFDIQVVRLQGPEGRLWDAYYRMVPVEQGWKVGGVRLLPVDMGI</sequence>
<dbReference type="Proteomes" id="UP000198762">
    <property type="component" value="Unassembled WGS sequence"/>
</dbReference>
<evidence type="ECO:0000313" key="1">
    <source>
        <dbReference type="EMBL" id="SES87700.1"/>
    </source>
</evidence>
<name>A0A1I0A201_9GAMM</name>
<accession>A0A1I0A201</accession>
<dbReference type="InterPro" id="IPR032347">
    <property type="entry name" value="DUF4864"/>
</dbReference>
<evidence type="ECO:0008006" key="3">
    <source>
        <dbReference type="Google" id="ProtNLM"/>
    </source>
</evidence>
<evidence type="ECO:0000313" key="2">
    <source>
        <dbReference type="Proteomes" id="UP000198762"/>
    </source>
</evidence>
<dbReference type="RefSeq" id="WP_091848837.1">
    <property type="nucleotide sequence ID" value="NZ_FOHZ01000002.1"/>
</dbReference>
<organism evidence="1 2">
    <name type="scientific">Marinobacter segnicrescens</name>
    <dbReference type="NCBI Taxonomy" id="430453"/>
    <lineage>
        <taxon>Bacteria</taxon>
        <taxon>Pseudomonadati</taxon>
        <taxon>Pseudomonadota</taxon>
        <taxon>Gammaproteobacteria</taxon>
        <taxon>Pseudomonadales</taxon>
        <taxon>Marinobacteraceae</taxon>
        <taxon>Marinobacter</taxon>
    </lineage>
</organism>
<proteinExistence type="predicted"/>
<dbReference type="AlphaFoldDB" id="A0A1I0A201"/>
<protein>
    <recommendedName>
        <fullName evidence="3">DUF4864 domain-containing protein</fullName>
    </recommendedName>
</protein>
<gene>
    <name evidence="1" type="ORF">SAMN04487962_102150</name>
</gene>
<dbReference type="STRING" id="430453.SAMN04487962_102150"/>
<dbReference type="Pfam" id="PF16156">
    <property type="entry name" value="DUF4864"/>
    <property type="match status" value="1"/>
</dbReference>
<dbReference type="EMBL" id="FOHZ01000002">
    <property type="protein sequence ID" value="SES87700.1"/>
    <property type="molecule type" value="Genomic_DNA"/>
</dbReference>